<dbReference type="InterPro" id="IPR036390">
    <property type="entry name" value="WH_DNA-bd_sf"/>
</dbReference>
<dbReference type="FunFam" id="3.40.120.10:FF:000007">
    <property type="entry name" value="Phosphoglucomutase 5"/>
    <property type="match status" value="1"/>
</dbReference>
<dbReference type="SUPFAM" id="SSF46785">
    <property type="entry name" value="Winged helix' DNA-binding domain"/>
    <property type="match status" value="1"/>
</dbReference>
<dbReference type="InterPro" id="IPR018122">
    <property type="entry name" value="TF_fork_head_CS_1"/>
</dbReference>
<comment type="subcellular location">
    <subcellularLocation>
        <location evidence="2">Cytoplasm</location>
    </subcellularLocation>
    <subcellularLocation>
        <location evidence="1 10">Nucleus</location>
    </subcellularLocation>
</comment>
<dbReference type="InterPro" id="IPR036900">
    <property type="entry name" value="A-D-PHexomutase_C_sf"/>
</dbReference>
<dbReference type="InterPro" id="IPR016055">
    <property type="entry name" value="A-D-PHexomutase_a/b/a-I/II/III"/>
</dbReference>
<dbReference type="GO" id="GO:0003700">
    <property type="term" value="F:DNA-binding transcription factor activity"/>
    <property type="evidence" value="ECO:0007669"/>
    <property type="project" value="InterPro"/>
</dbReference>
<dbReference type="PANTHER" id="PTHR22573:SF27">
    <property type="entry name" value="PHOSPHOGLUCOMUTASE-LIKE PROTEIN 5"/>
    <property type="match status" value="1"/>
</dbReference>
<dbReference type="GO" id="GO:0014706">
    <property type="term" value="P:striated muscle tissue development"/>
    <property type="evidence" value="ECO:0007669"/>
    <property type="project" value="TreeGrafter"/>
</dbReference>
<evidence type="ECO:0000256" key="2">
    <source>
        <dbReference type="ARBA" id="ARBA00004496"/>
    </source>
</evidence>
<dbReference type="GO" id="GO:0004614">
    <property type="term" value="F:phosphoglucomutase activity"/>
    <property type="evidence" value="ECO:0007669"/>
    <property type="project" value="InterPro"/>
</dbReference>
<dbReference type="GO" id="GO:0030055">
    <property type="term" value="C:cell-substrate junction"/>
    <property type="evidence" value="ECO:0007669"/>
    <property type="project" value="TreeGrafter"/>
</dbReference>
<evidence type="ECO:0000256" key="6">
    <source>
        <dbReference type="ARBA" id="ARBA00023015"/>
    </source>
</evidence>
<comment type="similarity">
    <text evidence="3">Belongs to the phosphohexose mutase family.</text>
</comment>
<dbReference type="Pfam" id="PF02878">
    <property type="entry name" value="PGM_PMM_I"/>
    <property type="match status" value="1"/>
</dbReference>
<accession>A0AAD9E223</accession>
<feature type="non-terminal residue" evidence="13">
    <location>
        <position position="1"/>
    </location>
</feature>
<evidence type="ECO:0000256" key="5">
    <source>
        <dbReference type="ARBA" id="ARBA00022553"/>
    </source>
</evidence>
<dbReference type="CDD" id="cd20048">
    <property type="entry name" value="FH_FOXD4-like"/>
    <property type="match status" value="1"/>
</dbReference>
<proteinExistence type="inferred from homology"/>
<dbReference type="FunFam" id="3.40.120.10:FF:000004">
    <property type="entry name" value="Phosphoglucomutase 5"/>
    <property type="match status" value="1"/>
</dbReference>
<feature type="DNA-binding region" description="Fork-head" evidence="10">
    <location>
        <begin position="82"/>
        <end position="176"/>
    </location>
</feature>
<comment type="caution">
    <text evidence="13">The sequence shown here is derived from an EMBL/GenBank/DDBJ whole genome shotgun (WGS) entry which is preliminary data.</text>
</comment>
<sequence length="844" mass="93771">IMILSMDEATRRKGVSPDEEIDIVRGDLTGNRTDFFPSCRDAMSAESGAEADSSEVDSSGESESSFCEKAPTPHRQQNGSVKPPYSYIALITMAILQSPMKKLTLSGICDFISNKFPYYKEKFPAWQNSIRHNLSLNDCFIKIPREPGNPGKGNYWSLDPASEDMFDNGSFLRRRKRFKRNQPEYSKDGLLLYPNISYRSYGRPYCVSGQMVTQATHLGYMPVQDAVVVPSPYFQLQSVAKVPEGQGFRHQTRLSLPEQRPDRRGHNFDAFRSVSEIMETNPIPVLTIQTTPFDDQRPGTNGLRKKTSVFESKKNYLQNYIQSVLSSIDLRDRQGCTMVVGSDGRYFSRAAIEVIVQMAAANGIGRLVIGHSGILSTPAVSCIIRKIKAIGGIILTASHSPGGPAGDFGIKFNIANGGPSPDTVMERIYQVSRTLEEYAICPDLHIDLSRLGRQDFDLENKFKPFRVEIVDSVEIYLNMLRGIFDFGAIKSLLTGPEQLKIRIDAMNGVMGPYVRRILCDELGAPANSAVNCVPLEDFGGQHPNPNPTFAVSLVESMKGGEFGFGAAFDADGDRCMILGQNGFFVNPSDSLAVMAANLSCIPYFRQAGIRGLARSMPTSMALDRVAKAMKVALYETPAGWRFFGNLMDSGRCSFCGEESFGTGSDHIREKDGLWAVLVWLSVISVRKQGVEEIVKDHWVKFGRNYYCRFDYEGVDPRAAYYLMRDLEAVITDKAFISQKFAVGNNVYSVEKTDNFEYIDPVDGSVSRNQGLRIVFTDSSRIIFRLSGSGVGVGATIRIYAESYERDPERHSRETQVVLGPLIAIALKISDIHERTSRRGPTVIT</sequence>
<dbReference type="PRINTS" id="PR00053">
    <property type="entry name" value="FORKHEAD"/>
</dbReference>
<keyword evidence="5" id="KW-0597">Phosphoprotein</keyword>
<dbReference type="PROSITE" id="PS50039">
    <property type="entry name" value="FORK_HEAD_3"/>
    <property type="match status" value="1"/>
</dbReference>
<dbReference type="EMBL" id="JAROKS010000009">
    <property type="protein sequence ID" value="KAK1801469.1"/>
    <property type="molecule type" value="Genomic_DNA"/>
</dbReference>
<reference evidence="13" key="1">
    <citation type="submission" date="2023-03" db="EMBL/GenBank/DDBJ databases">
        <title>Electrophorus voltai genome.</title>
        <authorList>
            <person name="Bian C."/>
        </authorList>
    </citation>
    <scope>NUCLEOTIDE SEQUENCE</scope>
    <source>
        <strain evidence="13">CB-2022</strain>
        <tissue evidence="13">Muscle</tissue>
    </source>
</reference>
<dbReference type="InterPro" id="IPR005841">
    <property type="entry name" value="Alpha-D-phosphohexomutase_SF"/>
</dbReference>
<dbReference type="GO" id="GO:0005829">
    <property type="term" value="C:cytosol"/>
    <property type="evidence" value="ECO:0007669"/>
    <property type="project" value="TreeGrafter"/>
</dbReference>
<evidence type="ECO:0000313" key="13">
    <source>
        <dbReference type="EMBL" id="KAK1801469.1"/>
    </source>
</evidence>
<gene>
    <name evidence="13" type="ORF">P4O66_022734</name>
</gene>
<dbReference type="Pfam" id="PF02879">
    <property type="entry name" value="PGM_PMM_II"/>
    <property type="match status" value="1"/>
</dbReference>
<evidence type="ECO:0000256" key="8">
    <source>
        <dbReference type="ARBA" id="ARBA00023163"/>
    </source>
</evidence>
<dbReference type="GO" id="GO:0042383">
    <property type="term" value="C:sarcolemma"/>
    <property type="evidence" value="ECO:0007669"/>
    <property type="project" value="TreeGrafter"/>
</dbReference>
<dbReference type="AlphaFoldDB" id="A0AAD9E223"/>
<dbReference type="PROSITE" id="PS00657">
    <property type="entry name" value="FORK_HEAD_1"/>
    <property type="match status" value="1"/>
</dbReference>
<dbReference type="Gene3D" id="1.10.10.10">
    <property type="entry name" value="Winged helix-like DNA-binding domain superfamily/Winged helix DNA-binding domain"/>
    <property type="match status" value="1"/>
</dbReference>
<dbReference type="GO" id="GO:0030239">
    <property type="term" value="P:myofibril assembly"/>
    <property type="evidence" value="ECO:0007669"/>
    <property type="project" value="TreeGrafter"/>
</dbReference>
<dbReference type="FunFam" id="3.30.310.50:FF:000002">
    <property type="entry name" value="Phosphoglucomutase 5"/>
    <property type="match status" value="1"/>
</dbReference>
<dbReference type="InterPro" id="IPR036388">
    <property type="entry name" value="WH-like_DNA-bd_sf"/>
</dbReference>
<dbReference type="GO" id="GO:0005634">
    <property type="term" value="C:nucleus"/>
    <property type="evidence" value="ECO:0007669"/>
    <property type="project" value="UniProtKB-SubCell"/>
</dbReference>
<dbReference type="PRINTS" id="PR00509">
    <property type="entry name" value="PGMPMM"/>
</dbReference>
<keyword evidence="14" id="KW-1185">Reference proteome</keyword>
<feature type="region of interest" description="Disordered" evidence="11">
    <location>
        <begin position="46"/>
        <end position="81"/>
    </location>
</feature>
<evidence type="ECO:0000256" key="11">
    <source>
        <dbReference type="SAM" id="MobiDB-lite"/>
    </source>
</evidence>
<dbReference type="InterPro" id="IPR045244">
    <property type="entry name" value="PGM"/>
</dbReference>
<dbReference type="FunFam" id="1.10.10.10:FF:000016">
    <property type="entry name" value="Forkhead box protein I1"/>
    <property type="match status" value="1"/>
</dbReference>
<dbReference type="InterPro" id="IPR005845">
    <property type="entry name" value="A-D-PHexomutase_a/b/a-II"/>
</dbReference>
<name>A0AAD9E223_9TELE</name>
<feature type="domain" description="Fork-head" evidence="12">
    <location>
        <begin position="82"/>
        <end position="176"/>
    </location>
</feature>
<dbReference type="Gene3D" id="3.40.120.10">
    <property type="entry name" value="Alpha-D-Glucose-1,6-Bisphosphate, subunit A, domain 3"/>
    <property type="match status" value="3"/>
</dbReference>
<organism evidence="13 14">
    <name type="scientific">Electrophorus voltai</name>
    <dbReference type="NCBI Taxonomy" id="2609070"/>
    <lineage>
        <taxon>Eukaryota</taxon>
        <taxon>Metazoa</taxon>
        <taxon>Chordata</taxon>
        <taxon>Craniata</taxon>
        <taxon>Vertebrata</taxon>
        <taxon>Euteleostomi</taxon>
        <taxon>Actinopterygii</taxon>
        <taxon>Neopterygii</taxon>
        <taxon>Teleostei</taxon>
        <taxon>Ostariophysi</taxon>
        <taxon>Gymnotiformes</taxon>
        <taxon>Gymnotoidei</taxon>
        <taxon>Gymnotidae</taxon>
        <taxon>Electrophorus</taxon>
    </lineage>
</organism>
<evidence type="ECO:0000259" key="12">
    <source>
        <dbReference type="PROSITE" id="PS50039"/>
    </source>
</evidence>
<dbReference type="InterPro" id="IPR001766">
    <property type="entry name" value="Fork_head_dom"/>
</dbReference>
<evidence type="ECO:0000256" key="3">
    <source>
        <dbReference type="ARBA" id="ARBA00010231"/>
    </source>
</evidence>
<evidence type="ECO:0000256" key="10">
    <source>
        <dbReference type="PROSITE-ProRule" id="PRU00089"/>
    </source>
</evidence>
<evidence type="ECO:0000256" key="4">
    <source>
        <dbReference type="ARBA" id="ARBA00022490"/>
    </source>
</evidence>
<keyword evidence="9 10" id="KW-0539">Nucleus</keyword>
<keyword evidence="7 10" id="KW-0238">DNA-binding</keyword>
<dbReference type="FunFam" id="3.40.120.10:FF:000005">
    <property type="entry name" value="Phosphoglucomutase 5"/>
    <property type="match status" value="1"/>
</dbReference>
<dbReference type="InterPro" id="IPR005846">
    <property type="entry name" value="A-D-PHexomutase_a/b/a-III"/>
</dbReference>
<evidence type="ECO:0000313" key="14">
    <source>
        <dbReference type="Proteomes" id="UP001239994"/>
    </source>
</evidence>
<keyword evidence="4" id="KW-0963">Cytoplasm</keyword>
<dbReference type="InterPro" id="IPR030456">
    <property type="entry name" value="TF_fork_head_CS_2"/>
</dbReference>
<dbReference type="GO" id="GO:0005912">
    <property type="term" value="C:adherens junction"/>
    <property type="evidence" value="ECO:0007669"/>
    <property type="project" value="TreeGrafter"/>
</dbReference>
<dbReference type="InterPro" id="IPR005844">
    <property type="entry name" value="A-D-PHexomutase_a/b/a-I"/>
</dbReference>
<dbReference type="GO" id="GO:0005975">
    <property type="term" value="P:carbohydrate metabolic process"/>
    <property type="evidence" value="ECO:0007669"/>
    <property type="project" value="InterPro"/>
</dbReference>
<dbReference type="PANTHER" id="PTHR22573">
    <property type="entry name" value="PHOSPHOHEXOMUTASE FAMILY MEMBER"/>
    <property type="match status" value="1"/>
</dbReference>
<dbReference type="Pfam" id="PF00250">
    <property type="entry name" value="Forkhead"/>
    <property type="match status" value="1"/>
</dbReference>
<evidence type="ECO:0000256" key="9">
    <source>
        <dbReference type="ARBA" id="ARBA00023242"/>
    </source>
</evidence>
<protein>
    <recommendedName>
        <fullName evidence="12">Fork-head domain-containing protein</fullName>
    </recommendedName>
</protein>
<dbReference type="SUPFAM" id="SSF55957">
    <property type="entry name" value="Phosphoglucomutase, C-terminal domain"/>
    <property type="match status" value="1"/>
</dbReference>
<dbReference type="PROSITE" id="PS00658">
    <property type="entry name" value="FORK_HEAD_2"/>
    <property type="match status" value="1"/>
</dbReference>
<evidence type="ECO:0000256" key="1">
    <source>
        <dbReference type="ARBA" id="ARBA00004123"/>
    </source>
</evidence>
<dbReference type="Pfam" id="PF02880">
    <property type="entry name" value="PGM_PMM_III"/>
    <property type="match status" value="1"/>
</dbReference>
<dbReference type="GO" id="GO:0043565">
    <property type="term" value="F:sequence-specific DNA binding"/>
    <property type="evidence" value="ECO:0007669"/>
    <property type="project" value="InterPro"/>
</dbReference>
<dbReference type="Gene3D" id="3.30.310.50">
    <property type="entry name" value="Alpha-D-phosphohexomutase, C-terminal domain"/>
    <property type="match status" value="1"/>
</dbReference>
<keyword evidence="6" id="KW-0805">Transcription regulation</keyword>
<dbReference type="SMART" id="SM00339">
    <property type="entry name" value="FH"/>
    <property type="match status" value="1"/>
</dbReference>
<keyword evidence="8" id="KW-0804">Transcription</keyword>
<evidence type="ECO:0000256" key="7">
    <source>
        <dbReference type="ARBA" id="ARBA00023125"/>
    </source>
</evidence>
<dbReference type="Pfam" id="PF24947">
    <property type="entry name" value="PGM1_C_vert_fung"/>
    <property type="match status" value="1"/>
</dbReference>
<dbReference type="Proteomes" id="UP001239994">
    <property type="component" value="Unassembled WGS sequence"/>
</dbReference>
<dbReference type="SUPFAM" id="SSF53738">
    <property type="entry name" value="Phosphoglucomutase, first 3 domains"/>
    <property type="match status" value="3"/>
</dbReference>
<dbReference type="NCBIfam" id="NF005737">
    <property type="entry name" value="PRK07564.1-1"/>
    <property type="match status" value="1"/>
</dbReference>